<feature type="compositionally biased region" description="Basic and acidic residues" evidence="3">
    <location>
        <begin position="259"/>
        <end position="272"/>
    </location>
</feature>
<dbReference type="SUPFAM" id="SSF55120">
    <property type="entry name" value="Pseudouridine synthase"/>
    <property type="match status" value="1"/>
</dbReference>
<dbReference type="GO" id="GO:0009982">
    <property type="term" value="F:pseudouridine synthase activity"/>
    <property type="evidence" value="ECO:0007669"/>
    <property type="project" value="InterPro"/>
</dbReference>
<evidence type="ECO:0000256" key="1">
    <source>
        <dbReference type="ARBA" id="ARBA00010876"/>
    </source>
</evidence>
<dbReference type="InterPro" id="IPR020103">
    <property type="entry name" value="PsdUridine_synth_cat_dom_sf"/>
</dbReference>
<keyword evidence="2" id="KW-0413">Isomerase</keyword>
<reference evidence="5" key="1">
    <citation type="submission" date="2015-06" db="EMBL/GenBank/DDBJ databases">
        <authorList>
            <person name="Joergensen T."/>
        </authorList>
    </citation>
    <scope>NUCLEOTIDE SEQUENCE</scope>
    <source>
        <strain evidence="5">RGRH0214</strain>
    </source>
</reference>
<dbReference type="PANTHER" id="PTHR21600:SF44">
    <property type="entry name" value="RIBOSOMAL LARGE SUBUNIT PSEUDOURIDINE SYNTHASE D"/>
    <property type="match status" value="1"/>
</dbReference>
<comment type="similarity">
    <text evidence="1">Belongs to the pseudouridine synthase RluA family.</text>
</comment>
<protein>
    <recommendedName>
        <fullName evidence="4">Pseudouridine synthase RsuA/RluA-like domain-containing protein</fullName>
    </recommendedName>
</protein>
<dbReference type="EMBL" id="LN852892">
    <property type="protein sequence ID" value="CRY94229.1"/>
    <property type="molecule type" value="Genomic_DNA"/>
</dbReference>
<dbReference type="CDD" id="cd02869">
    <property type="entry name" value="PseudoU_synth_RluA_like"/>
    <property type="match status" value="1"/>
</dbReference>
<evidence type="ECO:0000256" key="3">
    <source>
        <dbReference type="SAM" id="MobiDB-lite"/>
    </source>
</evidence>
<dbReference type="Pfam" id="PF00849">
    <property type="entry name" value="PseudoU_synth_2"/>
    <property type="match status" value="1"/>
</dbReference>
<proteinExistence type="inferred from homology"/>
<dbReference type="Gene3D" id="3.30.2350.10">
    <property type="entry name" value="Pseudouridine synthase"/>
    <property type="match status" value="1"/>
</dbReference>
<dbReference type="GO" id="GO:0003723">
    <property type="term" value="F:RNA binding"/>
    <property type="evidence" value="ECO:0007669"/>
    <property type="project" value="InterPro"/>
</dbReference>
<dbReference type="AlphaFoldDB" id="A0A0H5PYK6"/>
<evidence type="ECO:0000313" key="5">
    <source>
        <dbReference type="EMBL" id="CRY94229.1"/>
    </source>
</evidence>
<evidence type="ECO:0000259" key="4">
    <source>
        <dbReference type="Pfam" id="PF00849"/>
    </source>
</evidence>
<dbReference type="PANTHER" id="PTHR21600">
    <property type="entry name" value="MITOCHONDRIAL RNA PSEUDOURIDINE SYNTHASE"/>
    <property type="match status" value="1"/>
</dbReference>
<organism evidence="5">
    <name type="scientific">uncultured prokaryote</name>
    <dbReference type="NCBI Taxonomy" id="198431"/>
    <lineage>
        <taxon>unclassified sequences</taxon>
        <taxon>environmental samples</taxon>
    </lineage>
</organism>
<accession>A0A0H5PYK6</accession>
<dbReference type="InterPro" id="IPR050188">
    <property type="entry name" value="RluA_PseudoU_synthase"/>
</dbReference>
<feature type="region of interest" description="Disordered" evidence="3">
    <location>
        <begin position="236"/>
        <end position="281"/>
    </location>
</feature>
<evidence type="ECO:0000256" key="2">
    <source>
        <dbReference type="ARBA" id="ARBA00023235"/>
    </source>
</evidence>
<dbReference type="PROSITE" id="PS01129">
    <property type="entry name" value="PSI_RLU"/>
    <property type="match status" value="1"/>
</dbReference>
<name>A0A0H5PYK6_9ZZZZ</name>
<dbReference type="GO" id="GO:0000455">
    <property type="term" value="P:enzyme-directed rRNA pseudouridine synthesis"/>
    <property type="evidence" value="ECO:0007669"/>
    <property type="project" value="TreeGrafter"/>
</dbReference>
<feature type="region of interest" description="Disordered" evidence="3">
    <location>
        <begin position="138"/>
        <end position="163"/>
    </location>
</feature>
<dbReference type="InterPro" id="IPR006145">
    <property type="entry name" value="PsdUridine_synth_RsuA/RluA"/>
</dbReference>
<feature type="domain" description="Pseudouridine synthase RsuA/RluA-like" evidence="4">
    <location>
        <begin position="30"/>
        <end position="196"/>
    </location>
</feature>
<sequence>MIALITLWYNIAIQAMKNRLPFPILYEDRDVIVIDKPAGLLTTQTRAKETNTAEAWLNDYVRKGQSRSRVRVWLVHRLDRETSGVMMFAKSEAVSEWFRANWNELTEKTYLARVEGELSDERGVFESWLLEDADGYKVRSVPPPRSSRPSQSRPHQPRLPKLARTEWRKVSTEDGTTLVEVALKSGRKNQIRVHFSEAGHPVVGDVKYGGQKASRLYLHSLRLRFKHPHTSEWCEFESPFPRTKHPSPAPSTKHQARTTNHEPRTTNHEPRTSHARSLLRS</sequence>
<reference evidence="5" key="2">
    <citation type="submission" date="2015-07" db="EMBL/GenBank/DDBJ databases">
        <title>Plasmids, circular viruses and viroids from rat gut.</title>
        <authorList>
            <person name="Jorgensen T.J."/>
            <person name="Hansen M.A."/>
            <person name="Xu Z."/>
            <person name="Tabak M.A."/>
            <person name="Sorensen S.J."/>
            <person name="Hansen L.H."/>
        </authorList>
    </citation>
    <scope>NUCLEOTIDE SEQUENCE</scope>
    <source>
        <strain evidence="5">RGRH0214</strain>
    </source>
</reference>
<dbReference type="InterPro" id="IPR006224">
    <property type="entry name" value="PsdUridine_synth_RluA-like_CS"/>
</dbReference>